<accession>X2LIU3</accession>
<evidence type="ECO:0000256" key="1">
    <source>
        <dbReference type="SAM" id="SignalP"/>
    </source>
</evidence>
<keyword evidence="1" id="KW-0732">Signal</keyword>
<feature type="chain" id="PRO_5004951556" evidence="1">
    <location>
        <begin position="25"/>
        <end position="196"/>
    </location>
</feature>
<feature type="signal peptide" evidence="1">
    <location>
        <begin position="1"/>
        <end position="24"/>
    </location>
</feature>
<organism evidence="2">
    <name type="scientific">uncultured bacterium 12AC_lac13</name>
    <dbReference type="NCBI Taxonomy" id="1447233"/>
    <lineage>
        <taxon>Bacteria</taxon>
        <taxon>environmental samples</taxon>
    </lineage>
</organism>
<proteinExistence type="predicted"/>
<sequence length="196" mass="21601">MRKSILNLATAMSSVTLFSLAAFAAAQEDVFKDTNTYASCQDRFAVIFPSNPSMRDVPYAMRSGRSVAARQHYLERGADRFSVTVVVLANAPAVDEEIINHAADILRKKGEVRADYPVGYIAGVRGRQLLIAEPDGRQLRGSVYMHDHRIYVTEASTAVGDFPGLQFDQSITIIDGEGVDIDRGQTNTPQRVFTCR</sequence>
<dbReference type="EMBL" id="KF796593">
    <property type="protein sequence ID" value="AHN97606.1"/>
    <property type="molecule type" value="Genomic_DNA"/>
</dbReference>
<evidence type="ECO:0000313" key="2">
    <source>
        <dbReference type="EMBL" id="AHN97606.1"/>
    </source>
</evidence>
<dbReference type="AlphaFoldDB" id="X2LIU3"/>
<reference evidence="2" key="1">
    <citation type="submission" date="2013-10" db="EMBL/GenBank/DDBJ databases">
        <title>Functional metagenomics reveals novel beta-galactosidases not predictable from gene sequences.</title>
        <authorList>
            <person name="Cheng J."/>
            <person name="Engel K."/>
            <person name="Romantsov T."/>
            <person name="Neufeld J.D."/>
            <person name="Rose D.R."/>
            <person name="Charles T.C."/>
        </authorList>
    </citation>
    <scope>NUCLEOTIDE SEQUENCE</scope>
</reference>
<name>X2LIU3_9BACT</name>
<protein>
    <submittedName>
        <fullName evidence="2">Uncharacterized protein</fullName>
    </submittedName>
</protein>